<proteinExistence type="predicted"/>
<reference evidence="3 4" key="1">
    <citation type="journal article" date="2016" name="Nat. Commun.">
        <title>Thousands of microbial genomes shed light on interconnected biogeochemical processes in an aquifer system.</title>
        <authorList>
            <person name="Anantharaman K."/>
            <person name="Brown C.T."/>
            <person name="Hug L.A."/>
            <person name="Sharon I."/>
            <person name="Castelle C.J."/>
            <person name="Probst A.J."/>
            <person name="Thomas B.C."/>
            <person name="Singh A."/>
            <person name="Wilkins M.J."/>
            <person name="Karaoz U."/>
            <person name="Brodie E.L."/>
            <person name="Williams K.H."/>
            <person name="Hubbard S.S."/>
            <person name="Banfield J.F."/>
        </authorList>
    </citation>
    <scope>NUCLEOTIDE SEQUENCE [LARGE SCALE GENOMIC DNA]</scope>
</reference>
<dbReference type="Proteomes" id="UP000178969">
    <property type="component" value="Unassembled WGS sequence"/>
</dbReference>
<keyword evidence="2" id="KW-0812">Transmembrane</keyword>
<evidence type="ECO:0000256" key="1">
    <source>
        <dbReference type="SAM" id="MobiDB-lite"/>
    </source>
</evidence>
<sequence length="838" mass="93236">MNPEMPKFNQSPVDPNKEAVKDSKVGGKLELETPQETMERLAKEAVKKPEEKTVETKKPEGGAKTAKEKAIEGTLYFAEKYGLKPPEKLEEKPKEKTEAEKPKEKEVTFEQKETELREKLVEARNILAELKENDPRYNLALENYKEVRDNFRDTIFKNKEIALKGASKEEKEKALNETAQNIFEKLYIQEAQNLRSRQVEVKAEQKKEKWVLNSLYKAVDSYRKMPFKYKIGISVALMAGTATFGTGTAAVATLFASATVAQRILGGAATAIGLEAAMKRAQEKHRKGETLSQKLYKKLGGKVEDVSQEGILNKMKEEFEKDIEAKAEKEIKAANILEAMEQKGKELDVRLDKLSKGEKWEERKRYILAGTMGVLVGSGMVAKAFRGVYEMWKEGGLHAVPLPEKPGGVRLGIGERGPEGAVIDYLKSTGVPEATAGKQAHLMFLDFMKSPDVSKFMAEKGMVGNKEAYLELMKLIKKGAVEIAPDGKLKLVDMEYVSDAFRKAMGAAGEKALEADNASKVAANLAAQETYRGAEDAFYAGKTTDYYKSLENYYTQTGKPHAAEMYRMEGKEFLVNPPPGDIEADWKFIHGLSNLSKEEYTVVKDLKVGEVLKKTYWGMTDETRFPVAGERDHLELWRKMGLRNKIMEMASKLPDDELQKAQDMDVHDFLKEHYIEPQVEAVKAESVAEVIKPPVGAEAHLGGTEAPLAGAEAGAVEKAAGAVHNKIIENTDAGVKGIFKYAPDGKIEKLIVSGGENASKASKLLQDNWREVLRGGKLTASLDRSVIESRAVIILQNQDILKTMEEVGRGNSVEADYIRQSIQKTIELTEKKYGDVFK</sequence>
<keyword evidence="2" id="KW-0472">Membrane</keyword>
<feature type="region of interest" description="Disordered" evidence="1">
    <location>
        <begin position="82"/>
        <end position="110"/>
    </location>
</feature>
<dbReference type="AlphaFoldDB" id="A0A1F5C8P0"/>
<feature type="region of interest" description="Disordered" evidence="1">
    <location>
        <begin position="1"/>
        <end position="67"/>
    </location>
</feature>
<dbReference type="STRING" id="1797299.A3A25_03270"/>
<name>A0A1F5C8P0_9BACT</name>
<feature type="compositionally biased region" description="Basic and acidic residues" evidence="1">
    <location>
        <begin position="15"/>
        <end position="67"/>
    </location>
</feature>
<organism evidence="3 4">
    <name type="scientific">Candidatus Azambacteria bacterium RIFCSPLOWO2_01_FULL_46_26</name>
    <dbReference type="NCBI Taxonomy" id="1797299"/>
    <lineage>
        <taxon>Bacteria</taxon>
        <taxon>Candidatus Azamiibacteriota</taxon>
    </lineage>
</organism>
<evidence type="ECO:0000256" key="2">
    <source>
        <dbReference type="SAM" id="Phobius"/>
    </source>
</evidence>
<comment type="caution">
    <text evidence="3">The sequence shown here is derived from an EMBL/GenBank/DDBJ whole genome shotgun (WGS) entry which is preliminary data.</text>
</comment>
<evidence type="ECO:0000313" key="4">
    <source>
        <dbReference type="Proteomes" id="UP000178969"/>
    </source>
</evidence>
<feature type="transmembrane region" description="Helical" evidence="2">
    <location>
        <begin position="231"/>
        <end position="254"/>
    </location>
</feature>
<evidence type="ECO:0000313" key="3">
    <source>
        <dbReference type="EMBL" id="OGD39193.1"/>
    </source>
</evidence>
<accession>A0A1F5C8P0</accession>
<protein>
    <submittedName>
        <fullName evidence="3">Uncharacterized protein</fullName>
    </submittedName>
</protein>
<dbReference type="EMBL" id="MEYT01000010">
    <property type="protein sequence ID" value="OGD39193.1"/>
    <property type="molecule type" value="Genomic_DNA"/>
</dbReference>
<keyword evidence="2" id="KW-1133">Transmembrane helix</keyword>
<gene>
    <name evidence="3" type="ORF">A3A25_03270</name>
</gene>